<evidence type="ECO:0000256" key="6">
    <source>
        <dbReference type="SAM" id="MobiDB-lite"/>
    </source>
</evidence>
<dbReference type="InterPro" id="IPR001179">
    <property type="entry name" value="PPIase_FKBP_dom"/>
</dbReference>
<organism evidence="8">
    <name type="scientific">Haptolina brevifila</name>
    <dbReference type="NCBI Taxonomy" id="156173"/>
    <lineage>
        <taxon>Eukaryota</taxon>
        <taxon>Haptista</taxon>
        <taxon>Haptophyta</taxon>
        <taxon>Prymnesiophyceae</taxon>
        <taxon>Prymnesiales</taxon>
        <taxon>Prymnesiaceae</taxon>
        <taxon>Haptolina</taxon>
    </lineage>
</organism>
<dbReference type="GO" id="GO:0000785">
    <property type="term" value="C:chromatin"/>
    <property type="evidence" value="ECO:0007669"/>
    <property type="project" value="TreeGrafter"/>
</dbReference>
<sequence length="287" mass="30551">MSEAASSSSRSTRGTRGKKKEDSEYQAEHKEDDLSTLEKEEALPQGDPAKEVSGLEDDLNLPVEEVIRRMQARAAEEGDDDDEEDEEEDAEESEGEDDEDDEDDEEGEDEDEDEEADMPLAPPSVAEILKGGKRPASSSKAPPSKPAKTAKAEAPATAAKPAAQLAAAKPSTPAAKPPAPKPVKLEGGLEYVDLQAGGGPLATRGRKVNVKYRGTLTNGKQFDEGTINFRLGGGEVIRGWDLGVAGMKVGGKRSLRIPPHLAYGKKGVPPTIPPNATLLFDVQLLKC</sequence>
<dbReference type="GO" id="GO:0005730">
    <property type="term" value="C:nucleolus"/>
    <property type="evidence" value="ECO:0007669"/>
    <property type="project" value="TreeGrafter"/>
</dbReference>
<dbReference type="FunFam" id="3.10.50.40:FF:000006">
    <property type="entry name" value="Peptidyl-prolyl cis-trans isomerase"/>
    <property type="match status" value="1"/>
</dbReference>
<evidence type="ECO:0000313" key="8">
    <source>
        <dbReference type="EMBL" id="CAD9425903.1"/>
    </source>
</evidence>
<protein>
    <recommendedName>
        <fullName evidence="2 5">peptidylprolyl isomerase</fullName>
        <ecNumber evidence="2 5">5.2.1.8</ecNumber>
    </recommendedName>
</protein>
<evidence type="ECO:0000256" key="2">
    <source>
        <dbReference type="ARBA" id="ARBA00013194"/>
    </source>
</evidence>
<evidence type="ECO:0000259" key="7">
    <source>
        <dbReference type="PROSITE" id="PS50059"/>
    </source>
</evidence>
<keyword evidence="4 5" id="KW-0413">Isomerase</keyword>
<dbReference type="InterPro" id="IPR046357">
    <property type="entry name" value="PPIase_dom_sf"/>
</dbReference>
<dbReference type="PROSITE" id="PS50059">
    <property type="entry name" value="FKBP_PPIASE"/>
    <property type="match status" value="1"/>
</dbReference>
<name>A0A7S2CHK9_9EUKA</name>
<dbReference type="PANTHER" id="PTHR43811">
    <property type="entry name" value="FKBP-TYPE PEPTIDYL-PROLYL CIS-TRANS ISOMERASE FKPA"/>
    <property type="match status" value="1"/>
</dbReference>
<evidence type="ECO:0000256" key="3">
    <source>
        <dbReference type="ARBA" id="ARBA00023110"/>
    </source>
</evidence>
<gene>
    <name evidence="8" type="ORF">CBRE1094_LOCUS8963</name>
</gene>
<evidence type="ECO:0000256" key="4">
    <source>
        <dbReference type="ARBA" id="ARBA00023235"/>
    </source>
</evidence>
<feature type="domain" description="PPIase FKBP-type" evidence="7">
    <location>
        <begin position="205"/>
        <end position="287"/>
    </location>
</feature>
<proteinExistence type="predicted"/>
<dbReference type="EMBL" id="HBGU01016576">
    <property type="protein sequence ID" value="CAD9425903.1"/>
    <property type="molecule type" value="Transcribed_RNA"/>
</dbReference>
<evidence type="ECO:0000256" key="1">
    <source>
        <dbReference type="ARBA" id="ARBA00000971"/>
    </source>
</evidence>
<dbReference type="PANTHER" id="PTHR43811:SF19">
    <property type="entry name" value="39 KDA FK506-BINDING NUCLEAR PROTEIN"/>
    <property type="match status" value="1"/>
</dbReference>
<evidence type="ECO:0000256" key="5">
    <source>
        <dbReference type="PROSITE-ProRule" id="PRU00277"/>
    </source>
</evidence>
<dbReference type="AlphaFoldDB" id="A0A7S2CHK9"/>
<feature type="region of interest" description="Disordered" evidence="6">
    <location>
        <begin position="1"/>
        <end position="182"/>
    </location>
</feature>
<dbReference type="SUPFAM" id="SSF54534">
    <property type="entry name" value="FKBP-like"/>
    <property type="match status" value="1"/>
</dbReference>
<comment type="catalytic activity">
    <reaction evidence="1 5">
        <text>[protein]-peptidylproline (omega=180) = [protein]-peptidylproline (omega=0)</text>
        <dbReference type="Rhea" id="RHEA:16237"/>
        <dbReference type="Rhea" id="RHEA-COMP:10747"/>
        <dbReference type="Rhea" id="RHEA-COMP:10748"/>
        <dbReference type="ChEBI" id="CHEBI:83833"/>
        <dbReference type="ChEBI" id="CHEBI:83834"/>
        <dbReference type="EC" id="5.2.1.8"/>
    </reaction>
</comment>
<dbReference type="Gene3D" id="3.10.50.40">
    <property type="match status" value="1"/>
</dbReference>
<dbReference type="Pfam" id="PF00254">
    <property type="entry name" value="FKBP_C"/>
    <property type="match status" value="1"/>
</dbReference>
<accession>A0A7S2CHK9</accession>
<feature type="compositionally biased region" description="Low complexity" evidence="6">
    <location>
        <begin position="1"/>
        <end position="12"/>
    </location>
</feature>
<feature type="compositionally biased region" description="Low complexity" evidence="6">
    <location>
        <begin position="135"/>
        <end position="174"/>
    </location>
</feature>
<dbReference type="EC" id="5.2.1.8" evidence="2 5"/>
<feature type="compositionally biased region" description="Acidic residues" evidence="6">
    <location>
        <begin position="77"/>
        <end position="117"/>
    </location>
</feature>
<feature type="compositionally biased region" description="Basic and acidic residues" evidence="6">
    <location>
        <begin position="19"/>
        <end position="42"/>
    </location>
</feature>
<dbReference type="GO" id="GO:0003755">
    <property type="term" value="F:peptidyl-prolyl cis-trans isomerase activity"/>
    <property type="evidence" value="ECO:0007669"/>
    <property type="project" value="UniProtKB-KW"/>
</dbReference>
<keyword evidence="3 5" id="KW-0697">Rotamase</keyword>
<reference evidence="8" key="1">
    <citation type="submission" date="2021-01" db="EMBL/GenBank/DDBJ databases">
        <authorList>
            <person name="Corre E."/>
            <person name="Pelletier E."/>
            <person name="Niang G."/>
            <person name="Scheremetjew M."/>
            <person name="Finn R."/>
            <person name="Kale V."/>
            <person name="Holt S."/>
            <person name="Cochrane G."/>
            <person name="Meng A."/>
            <person name="Brown T."/>
            <person name="Cohen L."/>
        </authorList>
    </citation>
    <scope>NUCLEOTIDE SEQUENCE</scope>
    <source>
        <strain evidence="8">UTEX LB 985</strain>
    </source>
</reference>